<protein>
    <submittedName>
        <fullName evidence="2">Glutaminase</fullName>
    </submittedName>
</protein>
<evidence type="ECO:0000313" key="1">
    <source>
        <dbReference type="Proteomes" id="UP000095286"/>
    </source>
</evidence>
<sequence>MKSVLSSATVNHLSKILDIKSSANNLNTMLNETAIRLSDAFSREDKSEEDLIYELFKLPNKNEASIGKLISVLKSYGLREDDPRLLPMMDMIWKIEFEKEEKCMEMKDPKTWKLSEADFRLSIGGSIEIISQTLQNNLIIPSWTQFCSRIKEIFDSCKDIHEGKVADYIPQMAKADPNAWGISICTVDGQRMSLGNSKTPFCIQSVSKAFNYAIASSDLGADLVHQYVGQEPSGRLFNDICLDSKNLPHNPCVNAGAIIVTSLIKNTQTMADRYDYVSSIITRVK</sequence>
<name>A0AC35U4D9_9BILA</name>
<dbReference type="WBParaSite" id="RSKR_0000776700.1">
    <property type="protein sequence ID" value="RSKR_0000776700.1"/>
    <property type="gene ID" value="RSKR_0000776700"/>
</dbReference>
<reference evidence="2" key="1">
    <citation type="submission" date="2016-11" db="UniProtKB">
        <authorList>
            <consortium name="WormBaseParasite"/>
        </authorList>
    </citation>
    <scope>IDENTIFICATION</scope>
    <source>
        <strain evidence="2">KR3021</strain>
    </source>
</reference>
<proteinExistence type="predicted"/>
<evidence type="ECO:0000313" key="2">
    <source>
        <dbReference type="WBParaSite" id="RSKR_0000776700.1"/>
    </source>
</evidence>
<dbReference type="Proteomes" id="UP000095286">
    <property type="component" value="Unplaced"/>
</dbReference>
<organism evidence="1 2">
    <name type="scientific">Rhabditophanes sp. KR3021</name>
    <dbReference type="NCBI Taxonomy" id="114890"/>
    <lineage>
        <taxon>Eukaryota</taxon>
        <taxon>Metazoa</taxon>
        <taxon>Ecdysozoa</taxon>
        <taxon>Nematoda</taxon>
        <taxon>Chromadorea</taxon>
        <taxon>Rhabditida</taxon>
        <taxon>Tylenchina</taxon>
        <taxon>Panagrolaimomorpha</taxon>
        <taxon>Strongyloidoidea</taxon>
        <taxon>Alloionematidae</taxon>
        <taxon>Rhabditophanes</taxon>
    </lineage>
</organism>
<accession>A0AC35U4D9</accession>